<dbReference type="Gene3D" id="1.10.10.60">
    <property type="entry name" value="Homeodomain-like"/>
    <property type="match status" value="1"/>
</dbReference>
<keyword evidence="3" id="KW-0804">Transcription</keyword>
<evidence type="ECO:0000313" key="6">
    <source>
        <dbReference type="Proteomes" id="UP000004947"/>
    </source>
</evidence>
<dbReference type="SUPFAM" id="SSF46689">
    <property type="entry name" value="Homeodomain-like"/>
    <property type="match status" value="1"/>
</dbReference>
<dbReference type="PANTHER" id="PTHR43280">
    <property type="entry name" value="ARAC-FAMILY TRANSCRIPTIONAL REGULATOR"/>
    <property type="match status" value="1"/>
</dbReference>
<dbReference type="OrthoDB" id="9813413at2"/>
<comment type="caution">
    <text evidence="5">The sequence shown here is derived from an EMBL/GenBank/DDBJ whole genome shotgun (WGS) entry which is preliminary data.</text>
</comment>
<dbReference type="SMART" id="SM00342">
    <property type="entry name" value="HTH_ARAC"/>
    <property type="match status" value="1"/>
</dbReference>
<evidence type="ECO:0000256" key="1">
    <source>
        <dbReference type="ARBA" id="ARBA00023015"/>
    </source>
</evidence>
<dbReference type="PROSITE" id="PS00041">
    <property type="entry name" value="HTH_ARAC_FAMILY_1"/>
    <property type="match status" value="1"/>
</dbReference>
<dbReference type="InterPro" id="IPR018060">
    <property type="entry name" value="HTH_AraC"/>
</dbReference>
<evidence type="ECO:0000259" key="4">
    <source>
        <dbReference type="PROSITE" id="PS01124"/>
    </source>
</evidence>
<dbReference type="AlphaFoldDB" id="A6DJU0"/>
<dbReference type="PANTHER" id="PTHR43280:SF2">
    <property type="entry name" value="HTH-TYPE TRANSCRIPTIONAL REGULATOR EXSA"/>
    <property type="match status" value="1"/>
</dbReference>
<feature type="domain" description="HTH araC/xylS-type" evidence="4">
    <location>
        <begin position="184"/>
        <end position="282"/>
    </location>
</feature>
<gene>
    <name evidence="5" type="ORF">LNTAR_12446</name>
</gene>
<dbReference type="Proteomes" id="UP000004947">
    <property type="component" value="Unassembled WGS sequence"/>
</dbReference>
<dbReference type="InterPro" id="IPR009057">
    <property type="entry name" value="Homeodomain-like_sf"/>
</dbReference>
<proteinExistence type="predicted"/>
<dbReference type="STRING" id="313628.LNTAR_12446"/>
<dbReference type="GO" id="GO:0043565">
    <property type="term" value="F:sequence-specific DNA binding"/>
    <property type="evidence" value="ECO:0007669"/>
    <property type="project" value="InterPro"/>
</dbReference>
<organism evidence="5 6">
    <name type="scientific">Lentisphaera araneosa HTCC2155</name>
    <dbReference type="NCBI Taxonomy" id="313628"/>
    <lineage>
        <taxon>Bacteria</taxon>
        <taxon>Pseudomonadati</taxon>
        <taxon>Lentisphaerota</taxon>
        <taxon>Lentisphaeria</taxon>
        <taxon>Lentisphaerales</taxon>
        <taxon>Lentisphaeraceae</taxon>
        <taxon>Lentisphaera</taxon>
    </lineage>
</organism>
<protein>
    <submittedName>
        <fullName evidence="5">AraC-type DNA-binding domain-containing protein</fullName>
    </submittedName>
</protein>
<dbReference type="RefSeq" id="WP_007278156.1">
    <property type="nucleotide sequence ID" value="NZ_ABCK01000006.1"/>
</dbReference>
<keyword evidence="6" id="KW-1185">Reference proteome</keyword>
<dbReference type="EMBL" id="ABCK01000006">
    <property type="protein sequence ID" value="EDM28164.1"/>
    <property type="molecule type" value="Genomic_DNA"/>
</dbReference>
<keyword evidence="2 5" id="KW-0238">DNA-binding</keyword>
<keyword evidence="1" id="KW-0805">Transcription regulation</keyword>
<evidence type="ECO:0000313" key="5">
    <source>
        <dbReference type="EMBL" id="EDM28164.1"/>
    </source>
</evidence>
<dbReference type="PROSITE" id="PS01124">
    <property type="entry name" value="HTH_ARAC_FAMILY_2"/>
    <property type="match status" value="1"/>
</dbReference>
<sequence length="284" mass="31959">MAILKDYACISVDSRDQHLPMVPKFAEPFRQKKIRGVGIHEVKVPYEIQRVSAPWHIALITISGSARYSCKGRSGLIKENTIWIGPADTSYQYKATGDWKFISAALIKSNNREHIEGSITCKMMQNDVSHLVNAVEAYLSESTHCQDGMSQEARALASYISLCIDREIASDLENDYSRNALTLAKVWEEVNASPEASWSVSELAYKAKVSVRQFQRVMKKNYETTAEGMLTKIRMQRSQELLLSTDLTLDAIADRVGYSSVYSFSKAFKNYCSIPPGTFRTQNS</sequence>
<dbReference type="GO" id="GO:0003700">
    <property type="term" value="F:DNA-binding transcription factor activity"/>
    <property type="evidence" value="ECO:0007669"/>
    <property type="project" value="InterPro"/>
</dbReference>
<dbReference type="Pfam" id="PF12833">
    <property type="entry name" value="HTH_18"/>
    <property type="match status" value="1"/>
</dbReference>
<evidence type="ECO:0000256" key="3">
    <source>
        <dbReference type="ARBA" id="ARBA00023163"/>
    </source>
</evidence>
<dbReference type="eggNOG" id="COG2207">
    <property type="taxonomic scope" value="Bacteria"/>
</dbReference>
<accession>A6DJU0</accession>
<name>A6DJU0_9BACT</name>
<reference evidence="5 6" key="1">
    <citation type="journal article" date="2010" name="J. Bacteriol.">
        <title>Genome sequence of Lentisphaera araneosa HTCC2155T, the type species of the order Lentisphaerales in the phylum Lentisphaerae.</title>
        <authorList>
            <person name="Thrash J.C."/>
            <person name="Cho J.C."/>
            <person name="Vergin K.L."/>
            <person name="Morris R.M."/>
            <person name="Giovannoni S.J."/>
        </authorList>
    </citation>
    <scope>NUCLEOTIDE SEQUENCE [LARGE SCALE GENOMIC DNA]</scope>
    <source>
        <strain evidence="5 6">HTCC2155</strain>
    </source>
</reference>
<evidence type="ECO:0000256" key="2">
    <source>
        <dbReference type="ARBA" id="ARBA00023125"/>
    </source>
</evidence>
<dbReference type="InterPro" id="IPR018062">
    <property type="entry name" value="HTH_AraC-typ_CS"/>
</dbReference>